<dbReference type="CDD" id="cd00920">
    <property type="entry name" value="Cupredoxin"/>
    <property type="match status" value="1"/>
</dbReference>
<feature type="compositionally biased region" description="Pro residues" evidence="1">
    <location>
        <begin position="209"/>
        <end position="222"/>
    </location>
</feature>
<keyword evidence="2" id="KW-1133">Transmembrane helix</keyword>
<dbReference type="OrthoDB" id="2331100at2759"/>
<keyword evidence="2" id="KW-0812">Transmembrane</keyword>
<dbReference type="CDD" id="cd12087">
    <property type="entry name" value="TM_EGFR-like"/>
    <property type="match status" value="1"/>
</dbReference>
<feature type="signal peptide" evidence="3">
    <location>
        <begin position="1"/>
        <end position="31"/>
    </location>
</feature>
<dbReference type="Gene3D" id="2.60.40.420">
    <property type="entry name" value="Cupredoxins - blue copper proteins"/>
    <property type="match status" value="1"/>
</dbReference>
<dbReference type="PANTHER" id="PTHR34883:SF19">
    <property type="entry name" value="EXTRACELLULAR SERINE-RICH PROTEIN"/>
    <property type="match status" value="1"/>
</dbReference>
<proteinExistence type="predicted"/>
<keyword evidence="5" id="KW-1185">Reference proteome</keyword>
<feature type="compositionally biased region" description="Low complexity" evidence="1">
    <location>
        <begin position="341"/>
        <end position="350"/>
    </location>
</feature>
<dbReference type="SUPFAM" id="SSF49503">
    <property type="entry name" value="Cupredoxins"/>
    <property type="match status" value="1"/>
</dbReference>
<feature type="transmembrane region" description="Helical" evidence="2">
    <location>
        <begin position="231"/>
        <end position="253"/>
    </location>
</feature>
<keyword evidence="3" id="KW-0732">Signal</keyword>
<protein>
    <recommendedName>
        <fullName evidence="6">Cupredoxin</fullName>
    </recommendedName>
</protein>
<dbReference type="EMBL" id="JAADJZ010000002">
    <property type="protein sequence ID" value="KAF2877496.1"/>
    <property type="molecule type" value="Genomic_DNA"/>
</dbReference>
<comment type="caution">
    <text evidence="4">The sequence shown here is derived from an EMBL/GenBank/DDBJ whole genome shotgun (WGS) entry which is preliminary data.</text>
</comment>
<name>A0A7C8MG81_9PLEO</name>
<keyword evidence="2" id="KW-0472">Membrane</keyword>
<feature type="region of interest" description="Disordered" evidence="1">
    <location>
        <begin position="319"/>
        <end position="355"/>
    </location>
</feature>
<reference evidence="4 5" key="1">
    <citation type="submission" date="2020-01" db="EMBL/GenBank/DDBJ databases">
        <authorList>
            <consortium name="DOE Joint Genome Institute"/>
            <person name="Haridas S."/>
            <person name="Albert R."/>
            <person name="Binder M."/>
            <person name="Bloem J."/>
            <person name="Labutti K."/>
            <person name="Salamov A."/>
            <person name="Andreopoulos B."/>
            <person name="Baker S.E."/>
            <person name="Barry K."/>
            <person name="Bills G."/>
            <person name="Bluhm B.H."/>
            <person name="Cannon C."/>
            <person name="Castanera R."/>
            <person name="Culley D.E."/>
            <person name="Daum C."/>
            <person name="Ezra D."/>
            <person name="Gonzalez J.B."/>
            <person name="Henrissat B."/>
            <person name="Kuo A."/>
            <person name="Liang C."/>
            <person name="Lipzen A."/>
            <person name="Lutzoni F."/>
            <person name="Magnuson J."/>
            <person name="Mondo S."/>
            <person name="Nolan M."/>
            <person name="Ohm R."/>
            <person name="Pangilinan J."/>
            <person name="Park H.-J.H."/>
            <person name="Ramirez L."/>
            <person name="Alfaro M."/>
            <person name="Sun H."/>
            <person name="Tritt A."/>
            <person name="Yoshinaga Y."/>
            <person name="Zwiers L.-H.L."/>
            <person name="Turgeon B.G."/>
            <person name="Goodwin S.B."/>
            <person name="Spatafora J.W."/>
            <person name="Crous P.W."/>
            <person name="Grigoriev I.V."/>
        </authorList>
    </citation>
    <scope>NUCLEOTIDE SEQUENCE [LARGE SCALE GENOMIC DNA]</scope>
    <source>
        <strain evidence="4 5">CBS 611.86</strain>
    </source>
</reference>
<evidence type="ECO:0000256" key="3">
    <source>
        <dbReference type="SAM" id="SignalP"/>
    </source>
</evidence>
<evidence type="ECO:0000313" key="4">
    <source>
        <dbReference type="EMBL" id="KAF2877496.1"/>
    </source>
</evidence>
<feature type="compositionally biased region" description="Polar residues" evidence="1">
    <location>
        <begin position="45"/>
        <end position="56"/>
    </location>
</feature>
<accession>A0A7C8MG81</accession>
<feature type="compositionally biased region" description="Polar residues" evidence="1">
    <location>
        <begin position="319"/>
        <end position="338"/>
    </location>
</feature>
<evidence type="ECO:0008006" key="6">
    <source>
        <dbReference type="Google" id="ProtNLM"/>
    </source>
</evidence>
<evidence type="ECO:0000256" key="1">
    <source>
        <dbReference type="SAM" id="MobiDB-lite"/>
    </source>
</evidence>
<dbReference type="PANTHER" id="PTHR34883">
    <property type="entry name" value="SERINE-RICH PROTEIN, PUTATIVE-RELATED-RELATED"/>
    <property type="match status" value="1"/>
</dbReference>
<feature type="region of interest" description="Disordered" evidence="1">
    <location>
        <begin position="269"/>
        <end position="298"/>
    </location>
</feature>
<feature type="region of interest" description="Disordered" evidence="1">
    <location>
        <begin position="42"/>
        <end position="78"/>
    </location>
</feature>
<evidence type="ECO:0000256" key="2">
    <source>
        <dbReference type="SAM" id="Phobius"/>
    </source>
</evidence>
<gene>
    <name evidence="4" type="ORF">BDV95DRAFT_535117</name>
</gene>
<feature type="region of interest" description="Disordered" evidence="1">
    <location>
        <begin position="197"/>
        <end position="224"/>
    </location>
</feature>
<feature type="chain" id="PRO_5028806620" description="Cupredoxin" evidence="3">
    <location>
        <begin position="32"/>
        <end position="418"/>
    </location>
</feature>
<dbReference type="AlphaFoldDB" id="A0A7C8MG81"/>
<dbReference type="InterPro" id="IPR008972">
    <property type="entry name" value="Cupredoxin"/>
</dbReference>
<dbReference type="Proteomes" id="UP000481861">
    <property type="component" value="Unassembled WGS sequence"/>
</dbReference>
<dbReference type="InterPro" id="IPR052953">
    <property type="entry name" value="Ser-rich/MCO-related"/>
</dbReference>
<organism evidence="4 5">
    <name type="scientific">Massariosphaeria phaeospora</name>
    <dbReference type="NCBI Taxonomy" id="100035"/>
    <lineage>
        <taxon>Eukaryota</taxon>
        <taxon>Fungi</taxon>
        <taxon>Dikarya</taxon>
        <taxon>Ascomycota</taxon>
        <taxon>Pezizomycotina</taxon>
        <taxon>Dothideomycetes</taxon>
        <taxon>Pleosporomycetidae</taxon>
        <taxon>Pleosporales</taxon>
        <taxon>Pleosporales incertae sedis</taxon>
        <taxon>Massariosphaeria</taxon>
    </lineage>
</organism>
<sequence>MPTMKFLARTQPSWTIFAAFALFYFAALAFAQESPVPVSAEARRSSSTSLKTENSKPSPTPTSTAPAQTHTIQVGNGDHKFKPDVTQAEIGDIIEFNFYPQNHSVVRAEYEFPCIPYEMTGSGKRGFFSGFNPVDAVLNEPPKYSFRINDTDPIFFYCSAPGSCMSWGMVGVINPNSTTSLTKQRTLAQSAAYMLQPGEPFPEESPRPSNLPPSASTPPSPKPHAALSTGAIAGIVVACTSVVVLGALLFFFIGRSKTLKAEMARKASTIRPHSPASPSGMFQAYRTAPPPAELSPALSPSTYTTASVLPPAYFASPNPSKYSPQSATSTTSPFDNPASTPPSRSTSHRSVGGTFSVSDTTGYFTRMHDGADAYRYTAPHTADMTSPVDPKVVPLGAYGRQVQALRDRIRTMEGEDGR</sequence>
<evidence type="ECO:0000313" key="5">
    <source>
        <dbReference type="Proteomes" id="UP000481861"/>
    </source>
</evidence>